<feature type="transmembrane region" description="Helical" evidence="1">
    <location>
        <begin position="84"/>
        <end position="106"/>
    </location>
</feature>
<gene>
    <name evidence="2" type="ORF">GCM10009754_40880</name>
</gene>
<protein>
    <submittedName>
        <fullName evidence="2">Uncharacterized protein</fullName>
    </submittedName>
</protein>
<feature type="transmembrane region" description="Helical" evidence="1">
    <location>
        <begin position="283"/>
        <end position="308"/>
    </location>
</feature>
<dbReference type="RefSeq" id="WP_344420863.1">
    <property type="nucleotide sequence ID" value="NZ_BAAANN010000015.1"/>
</dbReference>
<feature type="transmembrane region" description="Helical" evidence="1">
    <location>
        <begin position="225"/>
        <end position="244"/>
    </location>
</feature>
<comment type="caution">
    <text evidence="2">The sequence shown here is derived from an EMBL/GenBank/DDBJ whole genome shotgun (WGS) entry which is preliminary data.</text>
</comment>
<evidence type="ECO:0000313" key="3">
    <source>
        <dbReference type="Proteomes" id="UP001501116"/>
    </source>
</evidence>
<reference evidence="3" key="1">
    <citation type="journal article" date="2019" name="Int. J. Syst. Evol. Microbiol.">
        <title>The Global Catalogue of Microorganisms (GCM) 10K type strain sequencing project: providing services to taxonomists for standard genome sequencing and annotation.</title>
        <authorList>
            <consortium name="The Broad Institute Genomics Platform"/>
            <consortium name="The Broad Institute Genome Sequencing Center for Infectious Disease"/>
            <person name="Wu L."/>
            <person name="Ma J."/>
        </authorList>
    </citation>
    <scope>NUCLEOTIDE SEQUENCE [LARGE SCALE GENOMIC DNA]</scope>
    <source>
        <strain evidence="3">JCM 14545</strain>
    </source>
</reference>
<feature type="transmembrane region" description="Helical" evidence="1">
    <location>
        <begin position="167"/>
        <end position="188"/>
    </location>
</feature>
<organism evidence="2 3">
    <name type="scientific">Amycolatopsis minnesotensis</name>
    <dbReference type="NCBI Taxonomy" id="337894"/>
    <lineage>
        <taxon>Bacteria</taxon>
        <taxon>Bacillati</taxon>
        <taxon>Actinomycetota</taxon>
        <taxon>Actinomycetes</taxon>
        <taxon>Pseudonocardiales</taxon>
        <taxon>Pseudonocardiaceae</taxon>
        <taxon>Amycolatopsis</taxon>
    </lineage>
</organism>
<name>A0ABP5CJ07_9PSEU</name>
<dbReference type="EMBL" id="BAAANN010000015">
    <property type="protein sequence ID" value="GAA1964748.1"/>
    <property type="molecule type" value="Genomic_DNA"/>
</dbReference>
<sequence length="324" mass="34276">MSRIETRYRRLLRVLPAYYRQQWEEDMVATFLDSVAPGEREDEQIVAEYGWPSAAEARSVLALAARLRFGGTGAPRRYALSGAVVRRFALAGMLFHAATAMTTLVLRLAWPPEVVRTAPPVEMVLRFLWLPAFLALVTGRLRVTATAAGLATAAAVVAALTTTGRGFTAPELGLLVLDVLLVAAVAAFHRDAPPVRPRPWLIALPVTAVCAFAVEYAGLLGDAGVASALVSAVGVAFLCTRRVFAWRHDQAGWALTLAVLALAALGLRVLALPQLETAVPARSALLTAGYGETVVAFVVAVVLAVVAYRSVAGPRAVTSGTSPA</sequence>
<evidence type="ECO:0000313" key="2">
    <source>
        <dbReference type="EMBL" id="GAA1964748.1"/>
    </source>
</evidence>
<accession>A0ABP5CJ07</accession>
<proteinExistence type="predicted"/>
<keyword evidence="1" id="KW-1133">Transmembrane helix</keyword>
<dbReference type="Proteomes" id="UP001501116">
    <property type="component" value="Unassembled WGS sequence"/>
</dbReference>
<keyword evidence="3" id="KW-1185">Reference proteome</keyword>
<evidence type="ECO:0000256" key="1">
    <source>
        <dbReference type="SAM" id="Phobius"/>
    </source>
</evidence>
<feature type="transmembrane region" description="Helical" evidence="1">
    <location>
        <begin position="118"/>
        <end position="136"/>
    </location>
</feature>
<keyword evidence="1" id="KW-0812">Transmembrane</keyword>
<keyword evidence="1" id="KW-0472">Membrane</keyword>
<feature type="transmembrane region" description="Helical" evidence="1">
    <location>
        <begin position="251"/>
        <end position="271"/>
    </location>
</feature>
<feature type="transmembrane region" description="Helical" evidence="1">
    <location>
        <begin position="200"/>
        <end position="219"/>
    </location>
</feature>
<feature type="transmembrane region" description="Helical" evidence="1">
    <location>
        <begin position="143"/>
        <end position="161"/>
    </location>
</feature>